<dbReference type="GO" id="GO:0016020">
    <property type="term" value="C:membrane"/>
    <property type="evidence" value="ECO:0007669"/>
    <property type="project" value="TreeGrafter"/>
</dbReference>
<comment type="cofactor">
    <cofactor evidence="2">
        <name>[4Fe-4S] cluster</name>
        <dbReference type="ChEBI" id="CHEBI:49883"/>
    </cofactor>
</comment>
<dbReference type="EMBL" id="NPEU01000018">
    <property type="protein sequence ID" value="RAI41388.1"/>
    <property type="molecule type" value="Genomic_DNA"/>
</dbReference>
<evidence type="ECO:0000256" key="2">
    <source>
        <dbReference type="ARBA" id="ARBA00001966"/>
    </source>
</evidence>
<dbReference type="GO" id="GO:0043546">
    <property type="term" value="F:molybdopterin cofactor binding"/>
    <property type="evidence" value="ECO:0007669"/>
    <property type="project" value="InterPro"/>
</dbReference>
<dbReference type="PROSITE" id="PS51669">
    <property type="entry name" value="4FE4S_MOW_BIS_MGD"/>
    <property type="match status" value="1"/>
</dbReference>
<dbReference type="InterPro" id="IPR050123">
    <property type="entry name" value="Prok_molybdopt-oxidoreductase"/>
</dbReference>
<dbReference type="GO" id="GO:1990204">
    <property type="term" value="C:oxidoreductase complex"/>
    <property type="evidence" value="ECO:0007669"/>
    <property type="project" value="UniProtKB-ARBA"/>
</dbReference>
<evidence type="ECO:0000256" key="3">
    <source>
        <dbReference type="ARBA" id="ARBA00004196"/>
    </source>
</evidence>
<keyword evidence="11" id="KW-0411">Iron-sulfur</keyword>
<dbReference type="GO" id="GO:0016491">
    <property type="term" value="F:oxidoreductase activity"/>
    <property type="evidence" value="ECO:0007669"/>
    <property type="project" value="UniProtKB-KW"/>
</dbReference>
<dbReference type="Gene3D" id="3.40.50.12440">
    <property type="match status" value="5"/>
</dbReference>
<dbReference type="InterPro" id="IPR009010">
    <property type="entry name" value="Asp_de-COase-like_dom_sf"/>
</dbReference>
<evidence type="ECO:0000256" key="11">
    <source>
        <dbReference type="ARBA" id="ARBA00023014"/>
    </source>
</evidence>
<dbReference type="Proteomes" id="UP000248863">
    <property type="component" value="Unassembled WGS sequence"/>
</dbReference>
<evidence type="ECO:0000313" key="14">
    <source>
        <dbReference type="Proteomes" id="UP000248863"/>
    </source>
</evidence>
<keyword evidence="6" id="KW-0500">Molybdenum</keyword>
<dbReference type="PANTHER" id="PTHR43105">
    <property type="entry name" value="RESPIRATORY NITRATE REDUCTASE"/>
    <property type="match status" value="1"/>
</dbReference>
<evidence type="ECO:0000256" key="4">
    <source>
        <dbReference type="ARBA" id="ARBA00010312"/>
    </source>
</evidence>
<dbReference type="InterPro" id="IPR006311">
    <property type="entry name" value="TAT_signal"/>
</dbReference>
<dbReference type="InterPro" id="IPR006963">
    <property type="entry name" value="Mopterin_OxRdtase_4Fe-4S_dom"/>
</dbReference>
<evidence type="ECO:0000259" key="12">
    <source>
        <dbReference type="PROSITE" id="PS51669"/>
    </source>
</evidence>
<dbReference type="PROSITE" id="PS51318">
    <property type="entry name" value="TAT"/>
    <property type="match status" value="1"/>
</dbReference>
<accession>A0A327L143</accession>
<dbReference type="GO" id="GO:0051539">
    <property type="term" value="F:4 iron, 4 sulfur cluster binding"/>
    <property type="evidence" value="ECO:0007669"/>
    <property type="project" value="UniProtKB-KW"/>
</dbReference>
<proteinExistence type="inferred from homology"/>
<dbReference type="GO" id="GO:0046872">
    <property type="term" value="F:metal ion binding"/>
    <property type="evidence" value="ECO:0007669"/>
    <property type="project" value="UniProtKB-KW"/>
</dbReference>
<feature type="domain" description="4Fe-4S Mo/W bis-MGD-type" evidence="12">
    <location>
        <begin position="59"/>
        <end position="122"/>
    </location>
</feature>
<keyword evidence="8" id="KW-0732">Signal</keyword>
<evidence type="ECO:0000256" key="1">
    <source>
        <dbReference type="ARBA" id="ARBA00001942"/>
    </source>
</evidence>
<comment type="subcellular location">
    <subcellularLocation>
        <location evidence="3">Cell envelope</location>
    </subcellularLocation>
</comment>
<evidence type="ECO:0000256" key="10">
    <source>
        <dbReference type="ARBA" id="ARBA00023004"/>
    </source>
</evidence>
<evidence type="ECO:0000256" key="5">
    <source>
        <dbReference type="ARBA" id="ARBA00022485"/>
    </source>
</evidence>
<dbReference type="NCBIfam" id="TIGR03479">
    <property type="entry name" value="DMSO_red_II_alp"/>
    <property type="match status" value="1"/>
</dbReference>
<comment type="caution">
    <text evidence="13">The sequence shown here is derived from an EMBL/GenBank/DDBJ whole genome shotgun (WGS) entry which is preliminary data.</text>
</comment>
<comment type="similarity">
    <text evidence="4">Belongs to the prokaryotic molybdopterin-containing oxidoreductase family.</text>
</comment>
<dbReference type="PANTHER" id="PTHR43105:SF2">
    <property type="entry name" value="RESPIRATORY NITRATE REDUCTASE 2 ALPHA CHAIN"/>
    <property type="match status" value="1"/>
</dbReference>
<dbReference type="SUPFAM" id="SSF50692">
    <property type="entry name" value="ADC-like"/>
    <property type="match status" value="1"/>
</dbReference>
<evidence type="ECO:0000256" key="7">
    <source>
        <dbReference type="ARBA" id="ARBA00022723"/>
    </source>
</evidence>
<dbReference type="OrthoDB" id="9759518at2"/>
<evidence type="ECO:0000256" key="8">
    <source>
        <dbReference type="ARBA" id="ARBA00022729"/>
    </source>
</evidence>
<keyword evidence="9" id="KW-0560">Oxidoreductase</keyword>
<dbReference type="CDD" id="cd02750">
    <property type="entry name" value="MopB_Nitrate-R-NarG-like"/>
    <property type="match status" value="1"/>
</dbReference>
<organism evidence="13 14">
    <name type="scientific">Rhodoplanes elegans</name>
    <dbReference type="NCBI Taxonomy" id="29408"/>
    <lineage>
        <taxon>Bacteria</taxon>
        <taxon>Pseudomonadati</taxon>
        <taxon>Pseudomonadota</taxon>
        <taxon>Alphaproteobacteria</taxon>
        <taxon>Hyphomicrobiales</taxon>
        <taxon>Nitrobacteraceae</taxon>
        <taxon>Rhodoplanes</taxon>
    </lineage>
</organism>
<dbReference type="GO" id="GO:0030313">
    <property type="term" value="C:cell envelope"/>
    <property type="evidence" value="ECO:0007669"/>
    <property type="project" value="UniProtKB-SubCell"/>
</dbReference>
<evidence type="ECO:0000313" key="13">
    <source>
        <dbReference type="EMBL" id="RAI41388.1"/>
    </source>
</evidence>
<reference evidence="13 14" key="1">
    <citation type="submission" date="2017-07" db="EMBL/GenBank/DDBJ databases">
        <title>Draft Genome Sequences of Select Purple Nonsulfur Bacteria.</title>
        <authorList>
            <person name="Lasarre B."/>
            <person name="Mckinlay J.B."/>
        </authorList>
    </citation>
    <scope>NUCLEOTIDE SEQUENCE [LARGE SCALE GENOMIC DNA]</scope>
    <source>
        <strain evidence="13 14">DSM 11907</strain>
    </source>
</reference>
<dbReference type="InterPro" id="IPR006656">
    <property type="entry name" value="Mopterin_OxRdtase"/>
</dbReference>
<sequence>MSKTTRRDLLRLGGAAYLGTLFSGPFALKALAQAPAASPQMQHDYAGWEQLYRDKWSWDTKTRGAHLINCTGACPHWVYTKNGIVVREEASKDMPSLAGVPEYNPRGCNKGACGTDYLYGPHRVKYPLIRTGARGEGKWRRASWDEALGIIADKMLDTIRDHAVDCISVYTPVPAVAPVSFSAGHRFAHLIGAHTHTFFDWYGDHPTGQTQTCGVQGDTAETADWFNAKLILLWGSSPAVTRIPDAHFINEAALNGSRVVSIAPDYNATTIKADTWIHPKPGTDTALALGMAHVLMRDKLVDVANVKEQTDLPYLIRTDTKKFLREADVVQGGSAAKFYVWDTKTKKPVLAKGCWGEEPPGGRPAVQPAYLGRNTLTFPDGTIALGDLDPALEGSFKVTLKDGKSVDVKPAYALYAERIMRDYTPKKVSEITGVAEKAIVDLAKSYGTVKPAMIISGGGTNHWYWSDIEIRAFHLLSSLTGNEGKNGGGVNHYIGQWKPVAVPGVLALSFPQGAARHRFTQTTIWTYVHADAYDAMETVGIDTRKYLRASLDQKMMPIYPREGRDPKVFIVYRGNFLNQAKGQKYVLQNLWPKLDLIVNLNLRMDSMALYSDIVLPAAHWYEKLDLQMTEEHTFVHMTEPAIPPMHESKHDWDVFTLLAKKMQDRAVARGMSRVFDEQFNVSRDFSTLYAQQTDNGKLESAAQAAQFILDNAPATKGITLDMIRERPQRFKANWTSPIKDGVPYTPFQFYTDSKKPWPTLTGRQQFYIDHDWFIEMGVELPVYKAPVDADAFPLRFNTPHSRHAIHSTFKDNVLMLRLQRGGPVLEMPPGEAKTRGLRDNDWAEVWNDHGRMICRVKIHNREPEGRVTMCHTPELYMDLIEGSTQSVCPIRINPTSLVGNYGHLLFRPNYYGPGGTQRDARVQVRRYTGLIPS</sequence>
<dbReference type="Pfam" id="PF00384">
    <property type="entry name" value="Molybdopterin"/>
    <property type="match status" value="1"/>
</dbReference>
<dbReference type="SUPFAM" id="SSF53706">
    <property type="entry name" value="Formate dehydrogenase/DMSO reductase, domains 1-3"/>
    <property type="match status" value="1"/>
</dbReference>
<name>A0A327L143_9BRAD</name>
<evidence type="ECO:0000256" key="6">
    <source>
        <dbReference type="ARBA" id="ARBA00022505"/>
    </source>
</evidence>
<protein>
    <submittedName>
        <fullName evidence="13">Molybdopterin oxidoreductase</fullName>
    </submittedName>
</protein>
<dbReference type="InterPro" id="IPR006657">
    <property type="entry name" value="MoPterin_dinucl-bd_dom"/>
</dbReference>
<dbReference type="InterPro" id="IPR017840">
    <property type="entry name" value="DMSO_Rdtase_II_Mopterin_su"/>
</dbReference>
<dbReference type="GO" id="GO:0045333">
    <property type="term" value="P:cellular respiration"/>
    <property type="evidence" value="ECO:0007669"/>
    <property type="project" value="UniProtKB-ARBA"/>
</dbReference>
<gene>
    <name evidence="13" type="ORF">CH338_03195</name>
</gene>
<dbReference type="Pfam" id="PF01568">
    <property type="entry name" value="Molydop_binding"/>
    <property type="match status" value="1"/>
</dbReference>
<keyword evidence="10" id="KW-0408">Iron</keyword>
<keyword evidence="5" id="KW-0004">4Fe-4S</keyword>
<dbReference type="RefSeq" id="WP_111355592.1">
    <property type="nucleotide sequence ID" value="NZ_NHSK01000114.1"/>
</dbReference>
<keyword evidence="7" id="KW-0479">Metal-binding</keyword>
<evidence type="ECO:0000256" key="9">
    <source>
        <dbReference type="ARBA" id="ARBA00023002"/>
    </source>
</evidence>
<keyword evidence="14" id="KW-1185">Reference proteome</keyword>
<dbReference type="AlphaFoldDB" id="A0A327L143"/>
<comment type="cofactor">
    <cofactor evidence="1">
        <name>Mo-bis(molybdopterin guanine dinucleotide)</name>
        <dbReference type="ChEBI" id="CHEBI:60539"/>
    </cofactor>
</comment>